<dbReference type="Proteomes" id="UP000315252">
    <property type="component" value="Unassembled WGS sequence"/>
</dbReference>
<evidence type="ECO:0000313" key="3">
    <source>
        <dbReference type="Proteomes" id="UP000315252"/>
    </source>
</evidence>
<reference evidence="2 3" key="1">
    <citation type="submission" date="2019-06" db="EMBL/GenBank/DDBJ databases">
        <title>Whole genome sequence for Rhodospirillaceae sp. R148.</title>
        <authorList>
            <person name="Wang G."/>
        </authorList>
    </citation>
    <scope>NUCLEOTIDE SEQUENCE [LARGE SCALE GENOMIC DNA]</scope>
    <source>
        <strain evidence="2 3">R148</strain>
    </source>
</reference>
<accession>A0A545TME5</accession>
<dbReference type="AlphaFoldDB" id="A0A545TME5"/>
<proteinExistence type="predicted"/>
<dbReference type="EMBL" id="VHSH01000006">
    <property type="protein sequence ID" value="TQV78403.1"/>
    <property type="molecule type" value="Genomic_DNA"/>
</dbReference>
<dbReference type="OrthoDB" id="6200718at2"/>
<dbReference type="Pfam" id="PF14024">
    <property type="entry name" value="DUF4240"/>
    <property type="match status" value="1"/>
</dbReference>
<dbReference type="InterPro" id="IPR025334">
    <property type="entry name" value="DUF4240"/>
</dbReference>
<organism evidence="2 3">
    <name type="scientific">Denitrobaculum tricleocarpae</name>
    <dbReference type="NCBI Taxonomy" id="2591009"/>
    <lineage>
        <taxon>Bacteria</taxon>
        <taxon>Pseudomonadati</taxon>
        <taxon>Pseudomonadota</taxon>
        <taxon>Alphaproteobacteria</taxon>
        <taxon>Rhodospirillales</taxon>
        <taxon>Rhodospirillaceae</taxon>
        <taxon>Denitrobaculum</taxon>
    </lineage>
</organism>
<evidence type="ECO:0000313" key="2">
    <source>
        <dbReference type="EMBL" id="TQV78403.1"/>
    </source>
</evidence>
<name>A0A545TME5_9PROT</name>
<sequence>MPSSAYTKPILAAVVLFLAVVVTAPKPSVGNQMQIEPMSYQAFWSIIDSTASHEAAPQIQLDHLADRLSLLSPDELVAYEMALDEELRRAYSWDLIGVADILNRGVTDDGFLYFRLWLISKGSKVFETAIESPDDIVSAALSPGPGGYYELEGLLFTAKEVWSKKTGQDAQDFPFYAGMDDFSAPTGQPLGDDDDVKKRFPKLWKRFRD</sequence>
<protein>
    <submittedName>
        <fullName evidence="2">DUF4240 domain-containing protein</fullName>
    </submittedName>
</protein>
<gene>
    <name evidence="2" type="ORF">FKG95_17710</name>
</gene>
<evidence type="ECO:0000259" key="1">
    <source>
        <dbReference type="Pfam" id="PF14024"/>
    </source>
</evidence>
<keyword evidence="3" id="KW-1185">Reference proteome</keyword>
<comment type="caution">
    <text evidence="2">The sequence shown here is derived from an EMBL/GenBank/DDBJ whole genome shotgun (WGS) entry which is preliminary data.</text>
</comment>
<feature type="domain" description="DUF4240" evidence="1">
    <location>
        <begin position="38"/>
        <end position="162"/>
    </location>
</feature>